<feature type="transmembrane region" description="Helical" evidence="5">
    <location>
        <begin position="400"/>
        <end position="428"/>
    </location>
</feature>
<dbReference type="Pfam" id="PF01740">
    <property type="entry name" value="STAS"/>
    <property type="match status" value="1"/>
</dbReference>
<feature type="transmembrane region" description="Helical" evidence="5">
    <location>
        <begin position="371"/>
        <end position="388"/>
    </location>
</feature>
<dbReference type="NCBIfam" id="TIGR00815">
    <property type="entry name" value="sulP"/>
    <property type="match status" value="1"/>
</dbReference>
<dbReference type="InterPro" id="IPR036513">
    <property type="entry name" value="STAS_dom_sf"/>
</dbReference>
<evidence type="ECO:0000256" key="4">
    <source>
        <dbReference type="ARBA" id="ARBA00023136"/>
    </source>
</evidence>
<feature type="domain" description="STAS" evidence="6">
    <location>
        <begin position="454"/>
        <end position="548"/>
    </location>
</feature>
<organism evidence="7 8">
    <name type="scientific">Gammaproteobacteria bacterium LSUCC0057</name>
    <dbReference type="NCBI Taxonomy" id="2559237"/>
    <lineage>
        <taxon>Bacteria</taxon>
        <taxon>Pseudomonadati</taxon>
        <taxon>Pseudomonadota</taxon>
        <taxon>Gammaproteobacteria</taxon>
        <taxon>Cellvibrionales</taxon>
        <taxon>Porticoccaceae</taxon>
        <taxon>SAR92 clade</taxon>
    </lineage>
</organism>
<dbReference type="InterPro" id="IPR001902">
    <property type="entry name" value="SLC26A/SulP_fam"/>
</dbReference>
<dbReference type="Gene3D" id="3.30.750.24">
    <property type="entry name" value="STAS domain"/>
    <property type="match status" value="1"/>
</dbReference>
<evidence type="ECO:0000313" key="7">
    <source>
        <dbReference type="EMBL" id="TFH68556.1"/>
    </source>
</evidence>
<evidence type="ECO:0000313" key="8">
    <source>
        <dbReference type="Proteomes" id="UP000298133"/>
    </source>
</evidence>
<feature type="transmembrane region" description="Helical" evidence="5">
    <location>
        <begin position="218"/>
        <end position="239"/>
    </location>
</feature>
<keyword evidence="3 5" id="KW-1133">Transmembrane helix</keyword>
<comment type="caution">
    <text evidence="7">The sequence shown here is derived from an EMBL/GenBank/DDBJ whole genome shotgun (WGS) entry which is preliminary data.</text>
</comment>
<dbReference type="SUPFAM" id="SSF52091">
    <property type="entry name" value="SpoIIaa-like"/>
    <property type="match status" value="1"/>
</dbReference>
<evidence type="ECO:0000259" key="6">
    <source>
        <dbReference type="PROSITE" id="PS50801"/>
    </source>
</evidence>
<dbReference type="OrthoDB" id="9769739at2"/>
<dbReference type="CDD" id="cd07042">
    <property type="entry name" value="STAS_SulP_like_sulfate_transporter"/>
    <property type="match status" value="1"/>
</dbReference>
<evidence type="ECO:0000256" key="1">
    <source>
        <dbReference type="ARBA" id="ARBA00004141"/>
    </source>
</evidence>
<gene>
    <name evidence="7" type="primary">sulP</name>
    <name evidence="7" type="ORF">E3W66_00935</name>
</gene>
<keyword evidence="4 5" id="KW-0472">Membrane</keyword>
<feature type="transmembrane region" description="Helical" evidence="5">
    <location>
        <begin position="266"/>
        <end position="285"/>
    </location>
</feature>
<name>A0A4Y8UI68_9GAMM</name>
<feature type="transmembrane region" description="Helical" evidence="5">
    <location>
        <begin position="130"/>
        <end position="148"/>
    </location>
</feature>
<dbReference type="InterPro" id="IPR002645">
    <property type="entry name" value="STAS_dom"/>
</dbReference>
<reference evidence="7 8" key="1">
    <citation type="submission" date="2019-03" db="EMBL/GenBank/DDBJ databases">
        <title>Draft genome of Gammaproteobacteria bacterium LSUCC0057, a member of the SAR92 clade.</title>
        <authorList>
            <person name="Lanclos V.C."/>
            <person name="Doiron C."/>
            <person name="Henson M.W."/>
            <person name="Thrash J.C."/>
        </authorList>
    </citation>
    <scope>NUCLEOTIDE SEQUENCE [LARGE SCALE GENOMIC DNA]</scope>
    <source>
        <strain evidence="7 8">LSUCC0057</strain>
    </source>
</reference>
<dbReference type="EMBL" id="SPIA01000001">
    <property type="protein sequence ID" value="TFH68556.1"/>
    <property type="molecule type" value="Genomic_DNA"/>
</dbReference>
<dbReference type="GO" id="GO:0016020">
    <property type="term" value="C:membrane"/>
    <property type="evidence" value="ECO:0007669"/>
    <property type="project" value="UniProtKB-SubCell"/>
</dbReference>
<dbReference type="Pfam" id="PF00916">
    <property type="entry name" value="Sulfate_transp"/>
    <property type="match status" value="1"/>
</dbReference>
<dbReference type="Proteomes" id="UP000298133">
    <property type="component" value="Unassembled WGS sequence"/>
</dbReference>
<feature type="transmembrane region" description="Helical" evidence="5">
    <location>
        <begin position="344"/>
        <end position="364"/>
    </location>
</feature>
<proteinExistence type="predicted"/>
<keyword evidence="8" id="KW-1185">Reference proteome</keyword>
<dbReference type="GO" id="GO:0055085">
    <property type="term" value="P:transmembrane transport"/>
    <property type="evidence" value="ECO:0007669"/>
    <property type="project" value="InterPro"/>
</dbReference>
<keyword evidence="2 5" id="KW-0812">Transmembrane</keyword>
<feature type="transmembrane region" description="Helical" evidence="5">
    <location>
        <begin position="179"/>
        <end position="197"/>
    </location>
</feature>
<evidence type="ECO:0000256" key="2">
    <source>
        <dbReference type="ARBA" id="ARBA00022692"/>
    </source>
</evidence>
<evidence type="ECO:0000256" key="3">
    <source>
        <dbReference type="ARBA" id="ARBA00022989"/>
    </source>
</evidence>
<protein>
    <submittedName>
        <fullName evidence="7">Sulfate permease</fullName>
    </submittedName>
</protein>
<accession>A0A4Y8UI68</accession>
<dbReference type="PROSITE" id="PS50801">
    <property type="entry name" value="STAS"/>
    <property type="match status" value="1"/>
</dbReference>
<sequence>MKNITPWLPVLGQIASYSKDKWVSDVIAAVVVTVMLIPQSLAYAILAGLPPHYGLYASIIPIVVYSLLGSSTSLAVGPVAIASIMTASALSSVVGAGLTSYVDGAITLAFLSGAMLFLLGVFRFGFVANFLSHSVISGFITASGLIIALGQLKHLMGVSVSGHTFFELAAHLIQSIPSINPTTMAIGTACLLFLVLARQYAARGLGMLGLNKSTASTLARMSPILAVCVSTAVVAIWSLDQLGVAIVGDIPTGIADPKMPSITREAVEALLLPAFFIAIIGYVESISVGRTLGAKKGEKIDSNQELIALGGANLASAVAGAFPVTGGFSRSVVNFDAGAKTQLAGIYTAIGIATASIFLTPYLYYLPIAMLGATIVVAVLALVDLSILKHAWRFSKSDFTAVFLTIAITLSAGVEAGVASGIIASVLLHLYHTSRPHIAEIGLIPGTEHFRNVKHYNVEVAPQSVSLRIDESLLFSNANYLEEFIGEVVRERSDLKNVILHCGAVNTIDLTAMEMLEKLNADLLHQGIKLHLSEVKIPVKSLLEKASFLPHLSGQLYMSHLQAFEDNC</sequence>
<feature type="transmembrane region" description="Helical" evidence="5">
    <location>
        <begin position="26"/>
        <end position="46"/>
    </location>
</feature>
<comment type="subcellular location">
    <subcellularLocation>
        <location evidence="1">Membrane</location>
        <topology evidence="1">Multi-pass membrane protein</topology>
    </subcellularLocation>
</comment>
<dbReference type="AlphaFoldDB" id="A0A4Y8UI68"/>
<dbReference type="InterPro" id="IPR011547">
    <property type="entry name" value="SLC26A/SulP_dom"/>
</dbReference>
<feature type="transmembrane region" description="Helical" evidence="5">
    <location>
        <begin position="105"/>
        <end position="124"/>
    </location>
</feature>
<dbReference type="PANTHER" id="PTHR11814">
    <property type="entry name" value="SULFATE TRANSPORTER"/>
    <property type="match status" value="1"/>
</dbReference>
<evidence type="ECO:0000256" key="5">
    <source>
        <dbReference type="SAM" id="Phobius"/>
    </source>
</evidence>